<evidence type="ECO:0000313" key="6">
    <source>
        <dbReference type="EMBL" id="KAK8166732.1"/>
    </source>
</evidence>
<dbReference type="Proteomes" id="UP001456524">
    <property type="component" value="Unassembled WGS sequence"/>
</dbReference>
<dbReference type="Pfam" id="PF05997">
    <property type="entry name" value="Nop52"/>
    <property type="match status" value="1"/>
</dbReference>
<dbReference type="PANTHER" id="PTHR13026:SF0">
    <property type="entry name" value="RIBOSOMAL RNA PROCESSING 1B"/>
    <property type="match status" value="1"/>
</dbReference>
<protein>
    <submittedName>
        <fullName evidence="6">Nucleolar protein,Nop52-domain-containing protein</fullName>
    </submittedName>
</protein>
<evidence type="ECO:0000256" key="5">
    <source>
        <dbReference type="SAM" id="MobiDB-lite"/>
    </source>
</evidence>
<comment type="subcellular location">
    <subcellularLocation>
        <location evidence="1">Nucleus</location>
    </subcellularLocation>
</comment>
<comment type="similarity">
    <text evidence="2">Belongs to the RRP1 family.</text>
</comment>
<sequence>MAESTSQNSPFIRQLAANDKRIRDKALDSLKTFLQSRTDGLDEIELLKLWKGLFFCMWQSDKPLTQQNLARELAGIVDTLPQALALPFLAAFWQTMAREWNGIDALRMDKFLYLVRCYLAAGWRHFAARRWRDASRLHEYLDILRSTPLNPSDPRIPNGLRYHIVDIYVDELDKVDEKREGSMPLDEVMAPLRELGEKSVTKAVRQRVKETLDDEAKKLRNWNKVGEESEEEEEEEEEDDENGEQEDQAEEWGGIDG</sequence>
<dbReference type="PANTHER" id="PTHR13026">
    <property type="entry name" value="NNP-1 PROTEIN NOVEL NUCLEAR PROTEIN 1 NOP52"/>
    <property type="match status" value="1"/>
</dbReference>
<evidence type="ECO:0000256" key="3">
    <source>
        <dbReference type="ARBA" id="ARBA00022552"/>
    </source>
</evidence>
<dbReference type="InterPro" id="IPR016024">
    <property type="entry name" value="ARM-type_fold"/>
</dbReference>
<keyword evidence="7" id="KW-1185">Reference proteome</keyword>
<proteinExistence type="inferred from homology"/>
<organism evidence="6 7">
    <name type="scientific">Phyllosticta citrichinensis</name>
    <dbReference type="NCBI Taxonomy" id="1130410"/>
    <lineage>
        <taxon>Eukaryota</taxon>
        <taxon>Fungi</taxon>
        <taxon>Dikarya</taxon>
        <taxon>Ascomycota</taxon>
        <taxon>Pezizomycotina</taxon>
        <taxon>Dothideomycetes</taxon>
        <taxon>Dothideomycetes incertae sedis</taxon>
        <taxon>Botryosphaeriales</taxon>
        <taxon>Phyllostictaceae</taxon>
        <taxon>Phyllosticta</taxon>
    </lineage>
</organism>
<gene>
    <name evidence="6" type="ORF">IWX90DRAFT_486606</name>
</gene>
<evidence type="ECO:0000256" key="2">
    <source>
        <dbReference type="ARBA" id="ARBA00006374"/>
    </source>
</evidence>
<feature type="region of interest" description="Disordered" evidence="5">
    <location>
        <begin position="218"/>
        <end position="257"/>
    </location>
</feature>
<comment type="caution">
    <text evidence="6">The sequence shown here is derived from an EMBL/GenBank/DDBJ whole genome shotgun (WGS) entry which is preliminary data.</text>
</comment>
<reference evidence="6 7" key="1">
    <citation type="journal article" date="2022" name="G3 (Bethesda)">
        <title>Enemy or ally: a genomic approach to elucidate the lifestyle of Phyllosticta citrichinaensis.</title>
        <authorList>
            <person name="Buijs V.A."/>
            <person name="Groenewald J.Z."/>
            <person name="Haridas S."/>
            <person name="LaButti K.M."/>
            <person name="Lipzen A."/>
            <person name="Martin F.M."/>
            <person name="Barry K."/>
            <person name="Grigoriev I.V."/>
            <person name="Crous P.W."/>
            <person name="Seidl M.F."/>
        </authorList>
    </citation>
    <scope>NUCLEOTIDE SEQUENCE [LARGE SCALE GENOMIC DNA]</scope>
    <source>
        <strain evidence="6 7">CBS 129764</strain>
    </source>
</reference>
<accession>A0ABR1XUG7</accession>
<keyword evidence="4" id="KW-0539">Nucleus</keyword>
<dbReference type="SUPFAM" id="SSF48371">
    <property type="entry name" value="ARM repeat"/>
    <property type="match status" value="1"/>
</dbReference>
<dbReference type="EMBL" id="JBBWUH010000005">
    <property type="protein sequence ID" value="KAK8166732.1"/>
    <property type="molecule type" value="Genomic_DNA"/>
</dbReference>
<evidence type="ECO:0000313" key="7">
    <source>
        <dbReference type="Proteomes" id="UP001456524"/>
    </source>
</evidence>
<evidence type="ECO:0000256" key="1">
    <source>
        <dbReference type="ARBA" id="ARBA00004123"/>
    </source>
</evidence>
<keyword evidence="3" id="KW-0698">rRNA processing</keyword>
<dbReference type="InterPro" id="IPR010301">
    <property type="entry name" value="RRP1"/>
</dbReference>
<name>A0ABR1XUG7_9PEZI</name>
<feature type="compositionally biased region" description="Acidic residues" evidence="5">
    <location>
        <begin position="228"/>
        <end position="250"/>
    </location>
</feature>
<evidence type="ECO:0000256" key="4">
    <source>
        <dbReference type="ARBA" id="ARBA00023242"/>
    </source>
</evidence>